<dbReference type="HOGENOM" id="CLU_022883_6_1_1"/>
<keyword evidence="1" id="KW-0812">Transmembrane</keyword>
<organism evidence="3 4">
    <name type="scientific">Paxillus involutus ATCC 200175</name>
    <dbReference type="NCBI Taxonomy" id="664439"/>
    <lineage>
        <taxon>Eukaryota</taxon>
        <taxon>Fungi</taxon>
        <taxon>Dikarya</taxon>
        <taxon>Basidiomycota</taxon>
        <taxon>Agaricomycotina</taxon>
        <taxon>Agaricomycetes</taxon>
        <taxon>Agaricomycetidae</taxon>
        <taxon>Boletales</taxon>
        <taxon>Paxilineae</taxon>
        <taxon>Paxillaceae</taxon>
        <taxon>Paxillus</taxon>
    </lineage>
</organism>
<feature type="signal peptide" evidence="2">
    <location>
        <begin position="1"/>
        <end position="17"/>
    </location>
</feature>
<evidence type="ECO:0000313" key="4">
    <source>
        <dbReference type="Proteomes" id="UP000053647"/>
    </source>
</evidence>
<dbReference type="OrthoDB" id="9451547at2759"/>
<feature type="transmembrane region" description="Helical" evidence="1">
    <location>
        <begin position="276"/>
        <end position="293"/>
    </location>
</feature>
<evidence type="ECO:0000256" key="2">
    <source>
        <dbReference type="SAM" id="SignalP"/>
    </source>
</evidence>
<reference evidence="4" key="2">
    <citation type="submission" date="2015-01" db="EMBL/GenBank/DDBJ databases">
        <title>Evolutionary Origins and Diversification of the Mycorrhizal Mutualists.</title>
        <authorList>
            <consortium name="DOE Joint Genome Institute"/>
            <consortium name="Mycorrhizal Genomics Consortium"/>
            <person name="Kohler A."/>
            <person name="Kuo A."/>
            <person name="Nagy L.G."/>
            <person name="Floudas D."/>
            <person name="Copeland A."/>
            <person name="Barry K.W."/>
            <person name="Cichocki N."/>
            <person name="Veneault-Fourrey C."/>
            <person name="LaButti K."/>
            <person name="Lindquist E.A."/>
            <person name="Lipzen A."/>
            <person name="Lundell T."/>
            <person name="Morin E."/>
            <person name="Murat C."/>
            <person name="Riley R."/>
            <person name="Ohm R."/>
            <person name="Sun H."/>
            <person name="Tunlid A."/>
            <person name="Henrissat B."/>
            <person name="Grigoriev I.V."/>
            <person name="Hibbett D.S."/>
            <person name="Martin F."/>
        </authorList>
    </citation>
    <scope>NUCLEOTIDE SEQUENCE [LARGE SCALE GENOMIC DNA]</scope>
    <source>
        <strain evidence="4">ATCC 200175</strain>
    </source>
</reference>
<gene>
    <name evidence="3" type="ORF">PAXINDRAFT_100364</name>
</gene>
<dbReference type="EMBL" id="KN819346">
    <property type="protein sequence ID" value="KIJ14009.1"/>
    <property type="molecule type" value="Genomic_DNA"/>
</dbReference>
<feature type="transmembrane region" description="Helical" evidence="1">
    <location>
        <begin position="189"/>
        <end position="213"/>
    </location>
</feature>
<sequence>MLPLLLLFSLMVHLAGAASTECPATDPACSNYRSVWNIISTCAFTLIICIWNATYPNITLGERWYKVVFYRAALALLALVTPEVTIVRAYSEWRYAGQIRGDFSSQQWTRAHGFFALMQGFNLQDGTRRQLLKTRDDLICLREGKIINPKITKEEIHGRSKSDGLRNTLLALQLSWFILQVITRATNHLAITLVELDTLALAVLSLPLFFFWWSKPMEVECRHVFYSSTSSSAGDGDGQTTSSELDAAFSVSRSKDEWLRELTIGGAYSNDIGENILVLSLGWLVFGGLHLIAWDFQFPSQAEKIAWRVASLALIAAPGLFFLDYYGVRWYYMIVGSTNSTNVTSTGGSTGSTVTSAGGTVGFTGSSAVTNPFILLEASTGIGDPTSSYDQPTSLG</sequence>
<name>A0A0C9SWP2_PAXIN</name>
<feature type="transmembrane region" description="Helical" evidence="1">
    <location>
        <begin position="305"/>
        <end position="323"/>
    </location>
</feature>
<dbReference type="PANTHER" id="PTHR35043:SF7">
    <property type="entry name" value="TRANSCRIPTION FACTOR DOMAIN-CONTAINING PROTEIN"/>
    <property type="match status" value="1"/>
</dbReference>
<accession>A0A0C9SWP2</accession>
<keyword evidence="2" id="KW-0732">Signal</keyword>
<dbReference type="AlphaFoldDB" id="A0A0C9SWP2"/>
<proteinExistence type="predicted"/>
<keyword evidence="1" id="KW-0472">Membrane</keyword>
<evidence type="ECO:0000256" key="1">
    <source>
        <dbReference type="SAM" id="Phobius"/>
    </source>
</evidence>
<dbReference type="Proteomes" id="UP000053647">
    <property type="component" value="Unassembled WGS sequence"/>
</dbReference>
<keyword evidence="1" id="KW-1133">Transmembrane helix</keyword>
<protein>
    <submittedName>
        <fullName evidence="3">Unplaced genomic scaffold PAXINscaffold_24, whole genome shotgun sequence</fullName>
    </submittedName>
</protein>
<reference evidence="3 4" key="1">
    <citation type="submission" date="2014-06" db="EMBL/GenBank/DDBJ databases">
        <authorList>
            <consortium name="DOE Joint Genome Institute"/>
            <person name="Kuo A."/>
            <person name="Kohler A."/>
            <person name="Nagy L.G."/>
            <person name="Floudas D."/>
            <person name="Copeland A."/>
            <person name="Barry K.W."/>
            <person name="Cichocki N."/>
            <person name="Veneault-Fourrey C."/>
            <person name="LaButti K."/>
            <person name="Lindquist E.A."/>
            <person name="Lipzen A."/>
            <person name="Lundell T."/>
            <person name="Morin E."/>
            <person name="Murat C."/>
            <person name="Sun H."/>
            <person name="Tunlid A."/>
            <person name="Henrissat B."/>
            <person name="Grigoriev I.V."/>
            <person name="Hibbett D.S."/>
            <person name="Martin F."/>
            <person name="Nordberg H.P."/>
            <person name="Cantor M.N."/>
            <person name="Hua S.X."/>
        </authorList>
    </citation>
    <scope>NUCLEOTIDE SEQUENCE [LARGE SCALE GENOMIC DNA]</scope>
    <source>
        <strain evidence="3 4">ATCC 200175</strain>
    </source>
</reference>
<dbReference type="PANTHER" id="PTHR35043">
    <property type="entry name" value="TRANSCRIPTION FACTOR DOMAIN-CONTAINING PROTEIN"/>
    <property type="match status" value="1"/>
</dbReference>
<feature type="chain" id="PRO_5002203868" evidence="2">
    <location>
        <begin position="18"/>
        <end position="396"/>
    </location>
</feature>
<evidence type="ECO:0000313" key="3">
    <source>
        <dbReference type="EMBL" id="KIJ14009.1"/>
    </source>
</evidence>
<feature type="transmembrane region" description="Helical" evidence="1">
    <location>
        <begin position="35"/>
        <end position="55"/>
    </location>
</feature>
<keyword evidence="4" id="KW-1185">Reference proteome</keyword>